<proteinExistence type="inferred from homology"/>
<accession>A0ABR3ALE2</accession>
<name>A0ABR3ALE2_PHYBL</name>
<sequence>MFRKTIVEDDSHDTEVLEENSRNIIVGIISQLRKDMDLSRVALPTFILEPRSMLEKITDFMAHPDILLEASKTIDPVDRFVEIVRYFMSGWHVKPKGVKKPYNPVLGEFFRCQWQFRDQTKAYYVAEQISHHPPISAYYFGSPDNGIHIEGEIHPKARFLGNSAASIMQGYSRIHFTRFSEEYHITSPNVYARGILCKYHVLMFGKMTMELGDRAIIRCEANDLVCEIDFKAKGVFSGQANLISGKIKRESTSQVLYELSGAWNSHIFIHKAKKPSSPISFFHVQTASKPVPKRVDPEEQQDLNESRRLWAKVTAAIKANDMDLARDEKQWIEDSQRVETTKRQKQSLVWQPRFFVATGTDYRFKGSMAIQPRQTQQDLESWIFGPLSSTSRSTQEILQERRPVQAELTVVAV</sequence>
<dbReference type="Proteomes" id="UP001448207">
    <property type="component" value="Unassembled WGS sequence"/>
</dbReference>
<dbReference type="InterPro" id="IPR018494">
    <property type="entry name" value="Oxysterol-bd_CS"/>
</dbReference>
<dbReference type="SUPFAM" id="SSF144000">
    <property type="entry name" value="Oxysterol-binding protein-like"/>
    <property type="match status" value="1"/>
</dbReference>
<reference evidence="3 4" key="1">
    <citation type="submission" date="2024-04" db="EMBL/GenBank/DDBJ databases">
        <title>Symmetric and asymmetric DNA N6-adenine methylation regulates different biological responses in Mucorales.</title>
        <authorList>
            <consortium name="Lawrence Berkeley National Laboratory"/>
            <person name="Lax C."/>
            <person name="Mondo S.J."/>
            <person name="Osorio-Concepcion M."/>
            <person name="Muszewska A."/>
            <person name="Corrochano-Luque M."/>
            <person name="Gutierrez G."/>
            <person name="Riley R."/>
            <person name="Lipzen A."/>
            <person name="Guo J."/>
            <person name="Hundley H."/>
            <person name="Amirebrahimi M."/>
            <person name="Ng V."/>
            <person name="Lorenzo-Gutierrez D."/>
            <person name="Binder U."/>
            <person name="Yang J."/>
            <person name="Song Y."/>
            <person name="Canovas D."/>
            <person name="Navarro E."/>
            <person name="Freitag M."/>
            <person name="Gabaldon T."/>
            <person name="Grigoriev I.V."/>
            <person name="Corrochano L.M."/>
            <person name="Nicolas F.E."/>
            <person name="Garre V."/>
        </authorList>
    </citation>
    <scope>NUCLEOTIDE SEQUENCE [LARGE SCALE GENOMIC DNA]</scope>
    <source>
        <strain evidence="3 4">L51</strain>
    </source>
</reference>
<keyword evidence="4" id="KW-1185">Reference proteome</keyword>
<evidence type="ECO:0008006" key="5">
    <source>
        <dbReference type="Google" id="ProtNLM"/>
    </source>
</evidence>
<dbReference type="InterPro" id="IPR000648">
    <property type="entry name" value="Oxysterol-bd"/>
</dbReference>
<organism evidence="3 4">
    <name type="scientific">Phycomyces blakesleeanus</name>
    <dbReference type="NCBI Taxonomy" id="4837"/>
    <lineage>
        <taxon>Eukaryota</taxon>
        <taxon>Fungi</taxon>
        <taxon>Fungi incertae sedis</taxon>
        <taxon>Mucoromycota</taxon>
        <taxon>Mucoromycotina</taxon>
        <taxon>Mucoromycetes</taxon>
        <taxon>Mucorales</taxon>
        <taxon>Phycomycetaceae</taxon>
        <taxon>Phycomyces</taxon>
    </lineage>
</organism>
<dbReference type="PANTHER" id="PTHR10972">
    <property type="entry name" value="OXYSTEROL-BINDING PROTEIN-RELATED"/>
    <property type="match status" value="1"/>
</dbReference>
<comment type="similarity">
    <text evidence="1 2">Belongs to the OSBP family.</text>
</comment>
<gene>
    <name evidence="3" type="ORF">J3Q64DRAFT_1853590</name>
</gene>
<dbReference type="PROSITE" id="PS01013">
    <property type="entry name" value="OSBP"/>
    <property type="match status" value="1"/>
</dbReference>
<evidence type="ECO:0000256" key="1">
    <source>
        <dbReference type="ARBA" id="ARBA00008842"/>
    </source>
</evidence>
<dbReference type="Pfam" id="PF01237">
    <property type="entry name" value="Oxysterol_BP"/>
    <property type="match status" value="1"/>
</dbReference>
<evidence type="ECO:0000256" key="2">
    <source>
        <dbReference type="RuleBase" id="RU003844"/>
    </source>
</evidence>
<evidence type="ECO:0000313" key="4">
    <source>
        <dbReference type="Proteomes" id="UP001448207"/>
    </source>
</evidence>
<dbReference type="EMBL" id="JBCLYO010000040">
    <property type="protein sequence ID" value="KAL0074697.1"/>
    <property type="molecule type" value="Genomic_DNA"/>
</dbReference>
<dbReference type="Gene3D" id="3.30.70.3490">
    <property type="match status" value="1"/>
</dbReference>
<protein>
    <recommendedName>
        <fullName evidence="5">Oxysterol-binding protein</fullName>
    </recommendedName>
</protein>
<comment type="caution">
    <text evidence="3">The sequence shown here is derived from an EMBL/GenBank/DDBJ whole genome shotgun (WGS) entry which is preliminary data.</text>
</comment>
<dbReference type="Gene3D" id="2.40.160.120">
    <property type="match status" value="1"/>
</dbReference>
<dbReference type="InterPro" id="IPR037239">
    <property type="entry name" value="OSBP_sf"/>
</dbReference>
<evidence type="ECO:0000313" key="3">
    <source>
        <dbReference type="EMBL" id="KAL0074697.1"/>
    </source>
</evidence>
<dbReference type="PANTHER" id="PTHR10972:SF102">
    <property type="entry name" value="OXYSTEROL-BINDING PROTEIN"/>
    <property type="match status" value="1"/>
</dbReference>
<dbReference type="Gene3D" id="1.10.287.2720">
    <property type="match status" value="1"/>
</dbReference>